<proteinExistence type="inferred from homology"/>
<dbReference type="AlphaFoldDB" id="A0A1H0WVZ7"/>
<keyword evidence="6" id="KW-1133">Transmembrane helix</keyword>
<gene>
    <name evidence="13" type="ORF">SAMN05216565_1174</name>
</gene>
<organism evidence="13 14">
    <name type="scientific">Litchfieldia salsa</name>
    <dbReference type="NCBI Taxonomy" id="930152"/>
    <lineage>
        <taxon>Bacteria</taxon>
        <taxon>Bacillati</taxon>
        <taxon>Bacillota</taxon>
        <taxon>Bacilli</taxon>
        <taxon>Bacillales</taxon>
        <taxon>Bacillaceae</taxon>
        <taxon>Litchfieldia</taxon>
    </lineage>
</organism>
<evidence type="ECO:0000259" key="12">
    <source>
        <dbReference type="Pfam" id="PF03816"/>
    </source>
</evidence>
<evidence type="ECO:0000256" key="7">
    <source>
        <dbReference type="ARBA" id="ARBA00023015"/>
    </source>
</evidence>
<evidence type="ECO:0000256" key="8">
    <source>
        <dbReference type="ARBA" id="ARBA00023136"/>
    </source>
</evidence>
<keyword evidence="4" id="KW-0812">Transmembrane</keyword>
<keyword evidence="5" id="KW-0735">Signal-anchor</keyword>
<comment type="similarity">
    <text evidence="2">Belongs to the LytR/CpsA/Psr (LCP) family.</text>
</comment>
<dbReference type="PANTHER" id="PTHR33392:SF8">
    <property type="entry name" value="REGULATORY PROTEIN MSRR"/>
    <property type="match status" value="1"/>
</dbReference>
<sequence length="317" mass="36129">MTHPKRKKRILMIIMLFSICILAITAYGYSQYTKGLNSSAKEIQVKEEPKINIQKTKETDEFNGTTIDNTLGKVNVLLLGIDARDEEQSRTDTIMIAQFDPKNESAKLISVMRDIYAEIPDYRNYKINTAYFLGGPELLRQTLKLNLDIDLHYYAIIDFKGFEKAVDALAPKGIEINVEKAMSEYIDVSLQPGIQNLNGKELLGYSRFRADAEADFGRVRRQQQVITALKDEITSINGLAMLPRIVRTVQPYIETNLKTMEVMGLIKDFILHPPNHIEALRVPVNGSFTNTTYRHAGAVLEIDKELNKQEIKRFLNE</sequence>
<dbReference type="Proteomes" id="UP000199159">
    <property type="component" value="Unassembled WGS sequence"/>
</dbReference>
<dbReference type="RefSeq" id="WP_090859134.1">
    <property type="nucleotide sequence ID" value="NZ_FNJU01000017.1"/>
</dbReference>
<name>A0A1H0WVZ7_9BACI</name>
<dbReference type="GO" id="GO:0071555">
    <property type="term" value="P:cell wall organization"/>
    <property type="evidence" value="ECO:0007669"/>
    <property type="project" value="UniProtKB-KW"/>
</dbReference>
<dbReference type="InterPro" id="IPR050922">
    <property type="entry name" value="LytR/CpsA/Psr_CW_biosynth"/>
</dbReference>
<evidence type="ECO:0000256" key="9">
    <source>
        <dbReference type="ARBA" id="ARBA00023163"/>
    </source>
</evidence>
<keyword evidence="9" id="KW-0804">Transcription</keyword>
<evidence type="ECO:0000256" key="1">
    <source>
        <dbReference type="ARBA" id="ARBA00004401"/>
    </source>
</evidence>
<dbReference type="Gene3D" id="3.40.630.190">
    <property type="entry name" value="LCP protein"/>
    <property type="match status" value="1"/>
</dbReference>
<evidence type="ECO:0000256" key="11">
    <source>
        <dbReference type="ARBA" id="ARBA00040752"/>
    </source>
</evidence>
<dbReference type="PANTHER" id="PTHR33392">
    <property type="entry name" value="POLYISOPRENYL-TEICHOIC ACID--PEPTIDOGLYCAN TEICHOIC ACID TRANSFERASE TAGU"/>
    <property type="match status" value="1"/>
</dbReference>
<keyword evidence="14" id="KW-1185">Reference proteome</keyword>
<dbReference type="EMBL" id="FNJU01000017">
    <property type="protein sequence ID" value="SDP94759.1"/>
    <property type="molecule type" value="Genomic_DNA"/>
</dbReference>
<evidence type="ECO:0000256" key="6">
    <source>
        <dbReference type="ARBA" id="ARBA00022989"/>
    </source>
</evidence>
<keyword evidence="7" id="KW-0805">Transcription regulation</keyword>
<evidence type="ECO:0000256" key="4">
    <source>
        <dbReference type="ARBA" id="ARBA00022692"/>
    </source>
</evidence>
<accession>A0A1H0WVZ7</accession>
<evidence type="ECO:0000313" key="14">
    <source>
        <dbReference type="Proteomes" id="UP000199159"/>
    </source>
</evidence>
<comment type="function">
    <text evidence="10">Involved in SarA attenuation. Affects resistance to oxacillin and teicoplanin, as well as the synthesis of virulence factors.</text>
</comment>
<keyword evidence="3" id="KW-1003">Cell membrane</keyword>
<evidence type="ECO:0000256" key="3">
    <source>
        <dbReference type="ARBA" id="ARBA00022475"/>
    </source>
</evidence>
<evidence type="ECO:0000313" key="13">
    <source>
        <dbReference type="EMBL" id="SDP94759.1"/>
    </source>
</evidence>
<reference evidence="14" key="1">
    <citation type="submission" date="2016-10" db="EMBL/GenBank/DDBJ databases">
        <authorList>
            <person name="Varghese N."/>
            <person name="Submissions S."/>
        </authorList>
    </citation>
    <scope>NUCLEOTIDE SEQUENCE [LARGE SCALE GENOMIC DNA]</scope>
    <source>
        <strain evidence="14">IBRC-M10078</strain>
    </source>
</reference>
<evidence type="ECO:0000256" key="2">
    <source>
        <dbReference type="ARBA" id="ARBA00006068"/>
    </source>
</evidence>
<keyword evidence="8" id="KW-0472">Membrane</keyword>
<dbReference type="NCBIfam" id="TIGR00350">
    <property type="entry name" value="lytR_cpsA_psr"/>
    <property type="match status" value="1"/>
</dbReference>
<dbReference type="InterPro" id="IPR004474">
    <property type="entry name" value="LytR_CpsA_psr"/>
</dbReference>
<comment type="subcellular location">
    <subcellularLocation>
        <location evidence="1">Cell membrane</location>
        <topology evidence="1">Single-pass type II membrane protein</topology>
    </subcellularLocation>
</comment>
<dbReference type="Pfam" id="PF03816">
    <property type="entry name" value="LytR_cpsA_psr"/>
    <property type="match status" value="1"/>
</dbReference>
<feature type="domain" description="Cell envelope-related transcriptional attenuator" evidence="12">
    <location>
        <begin position="90"/>
        <end position="233"/>
    </location>
</feature>
<evidence type="ECO:0000256" key="10">
    <source>
        <dbReference type="ARBA" id="ARBA00037178"/>
    </source>
</evidence>
<evidence type="ECO:0000256" key="5">
    <source>
        <dbReference type="ARBA" id="ARBA00022968"/>
    </source>
</evidence>
<protein>
    <recommendedName>
        <fullName evidence="11">Regulatory protein MsrR</fullName>
    </recommendedName>
</protein>
<dbReference type="OrthoDB" id="9782542at2"/>
<dbReference type="GO" id="GO:0005886">
    <property type="term" value="C:plasma membrane"/>
    <property type="evidence" value="ECO:0007669"/>
    <property type="project" value="UniProtKB-SubCell"/>
</dbReference>